<evidence type="ECO:0000256" key="1">
    <source>
        <dbReference type="SAM" id="SignalP"/>
    </source>
</evidence>
<dbReference type="Gene3D" id="3.40.50.720">
    <property type="entry name" value="NAD(P)-binding Rossmann-like Domain"/>
    <property type="match status" value="1"/>
</dbReference>
<feature type="signal peptide" evidence="1">
    <location>
        <begin position="1"/>
        <end position="20"/>
    </location>
</feature>
<keyword evidence="1" id="KW-0732">Signal</keyword>
<accession>A0A813EC72</accession>
<protein>
    <recommendedName>
        <fullName evidence="4">Subtilisin</fullName>
    </recommendedName>
</protein>
<sequence length="135" mass="14113">MAGWKALALWASAVVSTSSADVPTALVPRELLDALRPRVDALHASVKLVAFEDASQDDISAASAIAPSFSLNSTALSELLGKMPSGKLLQWIATGTDLLNFTAVPSRFAICNVHQAGVAISEFVIAAVPAFSIHR</sequence>
<reference evidence="2" key="1">
    <citation type="submission" date="2021-02" db="EMBL/GenBank/DDBJ databases">
        <authorList>
            <person name="Dougan E. K."/>
            <person name="Rhodes N."/>
            <person name="Thang M."/>
            <person name="Chan C."/>
        </authorList>
    </citation>
    <scope>NUCLEOTIDE SEQUENCE</scope>
</reference>
<comment type="caution">
    <text evidence="2">The sequence shown here is derived from an EMBL/GenBank/DDBJ whole genome shotgun (WGS) entry which is preliminary data.</text>
</comment>
<organism evidence="2 3">
    <name type="scientific">Polarella glacialis</name>
    <name type="common">Dinoflagellate</name>
    <dbReference type="NCBI Taxonomy" id="89957"/>
    <lineage>
        <taxon>Eukaryota</taxon>
        <taxon>Sar</taxon>
        <taxon>Alveolata</taxon>
        <taxon>Dinophyceae</taxon>
        <taxon>Suessiales</taxon>
        <taxon>Suessiaceae</taxon>
        <taxon>Polarella</taxon>
    </lineage>
</organism>
<gene>
    <name evidence="2" type="ORF">PGLA1383_LOCUS14705</name>
</gene>
<evidence type="ECO:0000313" key="2">
    <source>
        <dbReference type="EMBL" id="CAE8596239.1"/>
    </source>
</evidence>
<proteinExistence type="predicted"/>
<name>A0A813EC72_POLGL</name>
<dbReference type="OrthoDB" id="298012at2759"/>
<evidence type="ECO:0000313" key="3">
    <source>
        <dbReference type="Proteomes" id="UP000654075"/>
    </source>
</evidence>
<dbReference type="Proteomes" id="UP000654075">
    <property type="component" value="Unassembled WGS sequence"/>
</dbReference>
<dbReference type="EMBL" id="CAJNNV010008435">
    <property type="protein sequence ID" value="CAE8596239.1"/>
    <property type="molecule type" value="Genomic_DNA"/>
</dbReference>
<feature type="chain" id="PRO_5032593825" description="Subtilisin" evidence="1">
    <location>
        <begin position="21"/>
        <end position="135"/>
    </location>
</feature>
<dbReference type="AlphaFoldDB" id="A0A813EC72"/>
<keyword evidence="3" id="KW-1185">Reference proteome</keyword>
<evidence type="ECO:0008006" key="4">
    <source>
        <dbReference type="Google" id="ProtNLM"/>
    </source>
</evidence>